<dbReference type="EMBL" id="VUJU01004799">
    <property type="protein sequence ID" value="KAF0753239.1"/>
    <property type="molecule type" value="Genomic_DNA"/>
</dbReference>
<dbReference type="Proteomes" id="UP000478052">
    <property type="component" value="Unassembled WGS sequence"/>
</dbReference>
<dbReference type="InterPro" id="IPR039977">
    <property type="entry name" value="Suv4-20/Set9"/>
</dbReference>
<gene>
    <name evidence="2" type="ORF">FWK35_00026400</name>
</gene>
<dbReference type="Gene3D" id="2.170.270.10">
    <property type="entry name" value="SET domain"/>
    <property type="match status" value="1"/>
</dbReference>
<evidence type="ECO:0000313" key="2">
    <source>
        <dbReference type="EMBL" id="KAF0753239.1"/>
    </source>
</evidence>
<feature type="domain" description="SET" evidence="1">
    <location>
        <begin position="54"/>
        <end position="142"/>
    </location>
</feature>
<dbReference type="InterPro" id="IPR001214">
    <property type="entry name" value="SET_dom"/>
</dbReference>
<dbReference type="AlphaFoldDB" id="A0A6G0YCI5"/>
<accession>A0A6G0YCI5</accession>
<reference evidence="2 3" key="1">
    <citation type="submission" date="2019-08" db="EMBL/GenBank/DDBJ databases">
        <title>Whole genome of Aphis craccivora.</title>
        <authorList>
            <person name="Voronova N.V."/>
            <person name="Shulinski R.S."/>
            <person name="Bandarenka Y.V."/>
            <person name="Zhorov D.G."/>
            <person name="Warner D."/>
        </authorList>
    </citation>
    <scope>NUCLEOTIDE SEQUENCE [LARGE SCALE GENOMIC DNA]</scope>
    <source>
        <strain evidence="2">180601</strain>
        <tissue evidence="2">Whole Body</tissue>
    </source>
</reference>
<comment type="caution">
    <text evidence="2">The sequence shown here is derived from an EMBL/GenBank/DDBJ whole genome shotgun (WGS) entry which is preliminary data.</text>
</comment>
<dbReference type="PANTHER" id="PTHR12977:SF4">
    <property type="entry name" value="HISTONE-LYSINE N-METHYLTRANSFERASE KMT5B"/>
    <property type="match status" value="1"/>
</dbReference>
<protein>
    <submittedName>
        <fullName evidence="2">Zinc finger protein 728-like</fullName>
    </submittedName>
</protein>
<evidence type="ECO:0000259" key="1">
    <source>
        <dbReference type="Pfam" id="PF00856"/>
    </source>
</evidence>
<proteinExistence type="predicted"/>
<dbReference type="PANTHER" id="PTHR12977">
    <property type="entry name" value="SUPPRESSOR OF VARIEGATION 4-20-RELATED"/>
    <property type="match status" value="1"/>
</dbReference>
<evidence type="ECO:0000313" key="3">
    <source>
        <dbReference type="Proteomes" id="UP000478052"/>
    </source>
</evidence>
<dbReference type="GO" id="GO:0005634">
    <property type="term" value="C:nucleus"/>
    <property type="evidence" value="ECO:0007669"/>
    <property type="project" value="TreeGrafter"/>
</dbReference>
<dbReference type="SUPFAM" id="SSF82199">
    <property type="entry name" value="SET domain"/>
    <property type="match status" value="1"/>
</dbReference>
<dbReference type="Pfam" id="PF00856">
    <property type="entry name" value="SET"/>
    <property type="match status" value="1"/>
</dbReference>
<dbReference type="InterPro" id="IPR046341">
    <property type="entry name" value="SET_dom_sf"/>
</dbReference>
<keyword evidence="3" id="KW-1185">Reference proteome</keyword>
<dbReference type="OrthoDB" id="6627536at2759"/>
<organism evidence="2 3">
    <name type="scientific">Aphis craccivora</name>
    <name type="common">Cowpea aphid</name>
    <dbReference type="NCBI Taxonomy" id="307492"/>
    <lineage>
        <taxon>Eukaryota</taxon>
        <taxon>Metazoa</taxon>
        <taxon>Ecdysozoa</taxon>
        <taxon>Arthropoda</taxon>
        <taxon>Hexapoda</taxon>
        <taxon>Insecta</taxon>
        <taxon>Pterygota</taxon>
        <taxon>Neoptera</taxon>
        <taxon>Paraneoptera</taxon>
        <taxon>Hemiptera</taxon>
        <taxon>Sternorrhyncha</taxon>
        <taxon>Aphidomorpha</taxon>
        <taxon>Aphidoidea</taxon>
        <taxon>Aphididae</taxon>
        <taxon>Aphidini</taxon>
        <taxon>Aphis</taxon>
        <taxon>Aphis</taxon>
    </lineage>
</organism>
<name>A0A6G0YCI5_APHCR</name>
<sequence>MTNQQAKMLCLIDDLCLTKILDPSLGFNTHGTGVEKMYEPCNRYPRDFSIGVKIMAKKRIYMDTRIDELYGQMAKVTEDFFQNGIWDYSVAIKEDTNEIMLWLGPAAFINHDCEAYASIFYRRSSYCEGKIQTGDEITINYGGNYFGCENKDWMCHSYEIKGTGHFKINDQGACMMP</sequence>
<dbReference type="GO" id="GO:0042799">
    <property type="term" value="F:histone H4K20 methyltransferase activity"/>
    <property type="evidence" value="ECO:0007669"/>
    <property type="project" value="TreeGrafter"/>
</dbReference>